<accession>A0A1Y2M8T9</accession>
<protein>
    <submittedName>
        <fullName evidence="1">Uncharacterized protein</fullName>
    </submittedName>
</protein>
<organism evidence="1 2">
    <name type="scientific">Epicoccum nigrum</name>
    <name type="common">Soil fungus</name>
    <name type="synonym">Epicoccum purpurascens</name>
    <dbReference type="NCBI Taxonomy" id="105696"/>
    <lineage>
        <taxon>Eukaryota</taxon>
        <taxon>Fungi</taxon>
        <taxon>Dikarya</taxon>
        <taxon>Ascomycota</taxon>
        <taxon>Pezizomycotina</taxon>
        <taxon>Dothideomycetes</taxon>
        <taxon>Pleosporomycetidae</taxon>
        <taxon>Pleosporales</taxon>
        <taxon>Pleosporineae</taxon>
        <taxon>Didymellaceae</taxon>
        <taxon>Epicoccum</taxon>
    </lineage>
</organism>
<dbReference type="AlphaFoldDB" id="A0A1Y2M8T9"/>
<reference evidence="1 2" key="1">
    <citation type="journal article" date="2017" name="Genome Announc.">
        <title>Genome sequence of the saprophytic ascomycete Epicoccum nigrum ICMP 19927 strain isolated from New Zealand.</title>
        <authorList>
            <person name="Fokin M."/>
            <person name="Fleetwood D."/>
            <person name="Weir B.S."/>
            <person name="Villas-Boas S.G."/>
        </authorList>
    </citation>
    <scope>NUCLEOTIDE SEQUENCE [LARGE SCALE GENOMIC DNA]</scope>
    <source>
        <strain evidence="1 2">ICMP 19927</strain>
    </source>
</reference>
<keyword evidence="2" id="KW-1185">Reference proteome</keyword>
<proteinExistence type="predicted"/>
<sequence length="125" mass="14358">MSYNDAGVTRLTIILDKPADWESWFQLQREKAVVDAVWKYHNILKPQSKLPKLEEPVKPLPSDIRARATAIAQLDAGQQAIKDEVYDRLIALKKQFAPTTATRTRELIVKYRSLQEGPQSRDLEQ</sequence>
<name>A0A1Y2M8T9_EPING</name>
<dbReference type="InParanoid" id="A0A1Y2M8T9"/>
<dbReference type="STRING" id="105696.A0A1Y2M8T9"/>
<evidence type="ECO:0000313" key="1">
    <source>
        <dbReference type="EMBL" id="OSS51907.1"/>
    </source>
</evidence>
<gene>
    <name evidence="1" type="ORF">B5807_03440</name>
</gene>
<dbReference type="Proteomes" id="UP000193240">
    <property type="component" value="Unassembled WGS sequence"/>
</dbReference>
<evidence type="ECO:0000313" key="2">
    <source>
        <dbReference type="Proteomes" id="UP000193240"/>
    </source>
</evidence>
<dbReference type="EMBL" id="KZ107840">
    <property type="protein sequence ID" value="OSS51907.1"/>
    <property type="molecule type" value="Genomic_DNA"/>
</dbReference>